<evidence type="ECO:0000256" key="4">
    <source>
        <dbReference type="PIRSR" id="PIRSR005739-1"/>
    </source>
</evidence>
<dbReference type="InterPro" id="IPR036388">
    <property type="entry name" value="WH-like_DNA-bd_sf"/>
</dbReference>
<dbReference type="Pfam" id="PF00891">
    <property type="entry name" value="Methyltransf_2"/>
    <property type="match status" value="1"/>
</dbReference>
<dbReference type="InterPro" id="IPR012967">
    <property type="entry name" value="COMT_dimerisation"/>
</dbReference>
<dbReference type="InterPro" id="IPR001077">
    <property type="entry name" value="COMT_C"/>
</dbReference>
<dbReference type="EMBL" id="AZAC01000001">
    <property type="protein sequence ID" value="KIX15832.1"/>
    <property type="molecule type" value="Genomic_DNA"/>
</dbReference>
<evidence type="ECO:0000313" key="9">
    <source>
        <dbReference type="Proteomes" id="UP000032233"/>
    </source>
</evidence>
<evidence type="ECO:0000256" key="5">
    <source>
        <dbReference type="SAM" id="MobiDB-lite"/>
    </source>
</evidence>
<dbReference type="Gene3D" id="3.40.50.150">
    <property type="entry name" value="Vaccinia Virus protein VP39"/>
    <property type="match status" value="1"/>
</dbReference>
<dbReference type="InterPro" id="IPR036390">
    <property type="entry name" value="WH_DNA-bd_sf"/>
</dbReference>
<dbReference type="AlphaFoldDB" id="A0A0D2GMB1"/>
<dbReference type="GO" id="GO:0008171">
    <property type="term" value="F:O-methyltransferase activity"/>
    <property type="evidence" value="ECO:0007669"/>
    <property type="project" value="InterPro"/>
</dbReference>
<dbReference type="Proteomes" id="UP000032233">
    <property type="component" value="Unassembled WGS sequence"/>
</dbReference>
<feature type="active site" description="Proton acceptor" evidence="4">
    <location>
        <position position="242"/>
    </location>
</feature>
<dbReference type="OrthoDB" id="9767938at2"/>
<proteinExistence type="predicted"/>
<feature type="domain" description="O-methyltransferase C-terminal" evidence="6">
    <location>
        <begin position="133"/>
        <end position="315"/>
    </location>
</feature>
<dbReference type="InterPro" id="IPR016461">
    <property type="entry name" value="COMT-like"/>
</dbReference>
<dbReference type="CDD" id="cd02440">
    <property type="entry name" value="AdoMet_MTases"/>
    <property type="match status" value="1"/>
</dbReference>
<dbReference type="GO" id="GO:0032259">
    <property type="term" value="P:methylation"/>
    <property type="evidence" value="ECO:0007669"/>
    <property type="project" value="UniProtKB-KW"/>
</dbReference>
<evidence type="ECO:0000256" key="3">
    <source>
        <dbReference type="ARBA" id="ARBA00022691"/>
    </source>
</evidence>
<evidence type="ECO:0000313" key="8">
    <source>
        <dbReference type="EMBL" id="KIX15832.1"/>
    </source>
</evidence>
<protein>
    <submittedName>
        <fullName evidence="8">SAM-dependent methyltransferase</fullName>
    </submittedName>
</protein>
<evidence type="ECO:0000256" key="2">
    <source>
        <dbReference type="ARBA" id="ARBA00022679"/>
    </source>
</evidence>
<accession>A0A0D2GMB1</accession>
<gene>
    <name evidence="8" type="ORF">X474_00500</name>
</gene>
<sequence>MPAMSKKTADSNRVLSLANGYWASCALHAAVRLGIMPRLADSPADKEELCRELGLDDRGAAILLTALLNLKLIVLEQDSYSLPEELREFFIPGGEKDLSQVVLHMADLVSVWARLDQAVKTGSPLSRQKNAAHDKPGREHFYKAMAALAQRNAPGLAAGLGLRPGQMLLDLAGGPGIYALTFCREVPGLKARVYDLPQAGIFFKEQVAALDAPLPVEFEPGDFKKNDLGGPYDVVWLSHALHGASFEECRALVTKIAQALKPGGVLWVQDFAADPLGKGHPHNALFGLNMLVNTKGGKAYSASEILGFMEKAGFEQREYVGPAGGEKENPNLLFKGVKP</sequence>
<dbReference type="GO" id="GO:0046983">
    <property type="term" value="F:protein dimerization activity"/>
    <property type="evidence" value="ECO:0007669"/>
    <property type="project" value="InterPro"/>
</dbReference>
<feature type="domain" description="O-methyltransferase dimerisation" evidence="7">
    <location>
        <begin position="16"/>
        <end position="74"/>
    </location>
</feature>
<dbReference type="PANTHER" id="PTHR43712">
    <property type="entry name" value="PUTATIVE (AFU_ORTHOLOGUE AFUA_4G14580)-RELATED"/>
    <property type="match status" value="1"/>
</dbReference>
<dbReference type="PANTHER" id="PTHR43712:SF2">
    <property type="entry name" value="O-METHYLTRANSFERASE CICE"/>
    <property type="match status" value="1"/>
</dbReference>
<dbReference type="InterPro" id="IPR029063">
    <property type="entry name" value="SAM-dependent_MTases_sf"/>
</dbReference>
<dbReference type="SUPFAM" id="SSF53335">
    <property type="entry name" value="S-adenosyl-L-methionine-dependent methyltransferases"/>
    <property type="match status" value="1"/>
</dbReference>
<dbReference type="Gene3D" id="1.10.10.10">
    <property type="entry name" value="Winged helix-like DNA-binding domain superfamily/Winged helix DNA-binding domain"/>
    <property type="match status" value="1"/>
</dbReference>
<dbReference type="Pfam" id="PF08100">
    <property type="entry name" value="Dimerisation"/>
    <property type="match status" value="1"/>
</dbReference>
<keyword evidence="2 8" id="KW-0808">Transferase</keyword>
<evidence type="ECO:0000259" key="7">
    <source>
        <dbReference type="Pfam" id="PF08100"/>
    </source>
</evidence>
<reference evidence="8 9" key="1">
    <citation type="submission" date="2013-11" db="EMBL/GenBank/DDBJ databases">
        <title>Metagenomic analysis of a methanogenic consortium involved in long chain n-alkane degradation.</title>
        <authorList>
            <person name="Davidova I.A."/>
            <person name="Callaghan A.V."/>
            <person name="Wawrik B."/>
            <person name="Pruitt S."/>
            <person name="Marks C."/>
            <person name="Duncan K.E."/>
            <person name="Suflita J.M."/>
        </authorList>
    </citation>
    <scope>NUCLEOTIDE SEQUENCE [LARGE SCALE GENOMIC DNA]</scope>
    <source>
        <strain evidence="8 9">SPR</strain>
    </source>
</reference>
<keyword evidence="9" id="KW-1185">Reference proteome</keyword>
<dbReference type="SUPFAM" id="SSF46785">
    <property type="entry name" value="Winged helix' DNA-binding domain"/>
    <property type="match status" value="1"/>
</dbReference>
<evidence type="ECO:0000256" key="1">
    <source>
        <dbReference type="ARBA" id="ARBA00022603"/>
    </source>
</evidence>
<dbReference type="PIRSF" id="PIRSF005739">
    <property type="entry name" value="O-mtase"/>
    <property type="match status" value="1"/>
</dbReference>
<keyword evidence="1 8" id="KW-0489">Methyltransferase</keyword>
<dbReference type="InParanoid" id="A0A0D2GMB1"/>
<evidence type="ECO:0000259" key="6">
    <source>
        <dbReference type="Pfam" id="PF00891"/>
    </source>
</evidence>
<keyword evidence="3" id="KW-0949">S-adenosyl-L-methionine</keyword>
<name>A0A0D2GMB1_9BACT</name>
<organism evidence="8 9">
    <name type="scientific">Dethiosulfatarculus sandiegensis</name>
    <dbReference type="NCBI Taxonomy" id="1429043"/>
    <lineage>
        <taxon>Bacteria</taxon>
        <taxon>Pseudomonadati</taxon>
        <taxon>Thermodesulfobacteriota</taxon>
        <taxon>Desulfarculia</taxon>
        <taxon>Desulfarculales</taxon>
        <taxon>Desulfarculaceae</taxon>
        <taxon>Dethiosulfatarculus</taxon>
    </lineage>
</organism>
<dbReference type="STRING" id="1429043.X474_00500"/>
<dbReference type="PROSITE" id="PS51683">
    <property type="entry name" value="SAM_OMT_II"/>
    <property type="match status" value="1"/>
</dbReference>
<feature type="region of interest" description="Disordered" evidence="5">
    <location>
        <begin position="320"/>
        <end position="339"/>
    </location>
</feature>
<comment type="caution">
    <text evidence="8">The sequence shown here is derived from an EMBL/GenBank/DDBJ whole genome shotgun (WGS) entry which is preliminary data.</text>
</comment>